<dbReference type="EMBL" id="CP015518">
    <property type="protein sequence ID" value="APG24996.1"/>
    <property type="molecule type" value="Genomic_DNA"/>
</dbReference>
<keyword evidence="1" id="KW-1133">Transmembrane helix</keyword>
<gene>
    <name evidence="2" type="ORF">A7E75_08180</name>
</gene>
<dbReference type="RefSeq" id="WP_072286845.1">
    <property type="nucleotide sequence ID" value="NZ_CP015455.1"/>
</dbReference>
<dbReference type="Pfam" id="PF05552">
    <property type="entry name" value="MS_channel_1st_1"/>
    <property type="match status" value="3"/>
</dbReference>
<dbReference type="OrthoDB" id="1411407at2"/>
<organism evidence="2 3">
    <name type="scientific">Syntrophotalea acetylenica</name>
    <name type="common">Pelobacter acetylenicus</name>
    <dbReference type="NCBI Taxonomy" id="29542"/>
    <lineage>
        <taxon>Bacteria</taxon>
        <taxon>Pseudomonadati</taxon>
        <taxon>Thermodesulfobacteriota</taxon>
        <taxon>Desulfuromonadia</taxon>
        <taxon>Desulfuromonadales</taxon>
        <taxon>Syntrophotaleaceae</taxon>
        <taxon>Syntrophotalea</taxon>
    </lineage>
</organism>
<feature type="transmembrane region" description="Helical" evidence="1">
    <location>
        <begin position="156"/>
        <end position="177"/>
    </location>
</feature>
<dbReference type="Proteomes" id="UP000182264">
    <property type="component" value="Chromosome"/>
</dbReference>
<keyword evidence="1" id="KW-0812">Transmembrane</keyword>
<dbReference type="GO" id="GO:0008381">
    <property type="term" value="F:mechanosensitive monoatomic ion channel activity"/>
    <property type="evidence" value="ECO:0007669"/>
    <property type="project" value="InterPro"/>
</dbReference>
<dbReference type="PANTHER" id="PTHR30221">
    <property type="entry name" value="SMALL-CONDUCTANCE MECHANOSENSITIVE CHANNEL"/>
    <property type="match status" value="1"/>
</dbReference>
<feature type="transmembrane region" description="Helical" evidence="1">
    <location>
        <begin position="110"/>
        <end position="135"/>
    </location>
</feature>
<feature type="transmembrane region" description="Helical" evidence="1">
    <location>
        <begin position="20"/>
        <end position="40"/>
    </location>
</feature>
<dbReference type="InterPro" id="IPR008910">
    <property type="entry name" value="MSC_TM_helix"/>
</dbReference>
<dbReference type="KEGG" id="pace:A6070_02140"/>
<sequence length="391" mass="41517">MRGFLDAFMETLGQYLPSVLGALIILIGGWFLVMCVRKLFVRLLKKLRLDERISQKSGQELNVEGLLAGLVYYVLLLFVLLLTLEALGVSGVLDPVKEMFSSFMNILPNLLAAILIGVVGYVIAKILANAILVVGKGLDELASRAGLTDKIQLARLVSQIVFVLIFVPVLISAIGALKIEVISVPATEMLGILMAAIPDILAAAIILAVAYVVGRFVTNILAELLKNLGADALPEKIGARQLLGADRSFSRFCAAVAFFFIMLAATVSAAEKLSIGLLAGALDDLLSFAGQIALGMVILAVGNYLATLAYNALSRHPDNLNLAKIARLAILGLVLAMGLKAMGIADDIVNLAFGLTLGSVAVAVALSFGLGGREAAGRQMEYWLGRLRKEK</sequence>
<reference evidence="2 3" key="1">
    <citation type="journal article" date="2017" name="Genome Announc.">
        <title>Complete Genome Sequences of Two Acetylene-Fermenting Pelobacter acetylenicus Strains.</title>
        <authorList>
            <person name="Sutton J.M."/>
            <person name="Baesman S.M."/>
            <person name="Fierst J.L."/>
            <person name="Poret-Peterson A.T."/>
            <person name="Oremland R.S."/>
            <person name="Dunlap D.S."/>
            <person name="Akob D.M."/>
        </authorList>
    </citation>
    <scope>NUCLEOTIDE SEQUENCE [LARGE SCALE GENOMIC DNA]</scope>
    <source>
        <strain evidence="2 3">DSM 3247</strain>
    </source>
</reference>
<feature type="transmembrane region" description="Helical" evidence="1">
    <location>
        <begin position="249"/>
        <end position="270"/>
    </location>
</feature>
<evidence type="ECO:0000256" key="1">
    <source>
        <dbReference type="SAM" id="Phobius"/>
    </source>
</evidence>
<dbReference type="PANTHER" id="PTHR30221:SF1">
    <property type="entry name" value="SMALL-CONDUCTANCE MECHANOSENSITIVE CHANNEL"/>
    <property type="match status" value="1"/>
</dbReference>
<accession>A0A1L3GGF1</accession>
<keyword evidence="1" id="KW-0472">Membrane</keyword>
<protein>
    <submittedName>
        <fullName evidence="2">Uncharacterized protein</fullName>
    </submittedName>
</protein>
<feature type="transmembrane region" description="Helical" evidence="1">
    <location>
        <begin position="61"/>
        <end position="90"/>
    </location>
</feature>
<feature type="transmembrane region" description="Helical" evidence="1">
    <location>
        <begin position="325"/>
        <end position="345"/>
    </location>
</feature>
<proteinExistence type="predicted"/>
<evidence type="ECO:0000313" key="3">
    <source>
        <dbReference type="Proteomes" id="UP000182264"/>
    </source>
</evidence>
<evidence type="ECO:0000313" key="2">
    <source>
        <dbReference type="EMBL" id="APG24996.1"/>
    </source>
</evidence>
<feature type="transmembrane region" description="Helical" evidence="1">
    <location>
        <begin position="290"/>
        <end position="313"/>
    </location>
</feature>
<dbReference type="InterPro" id="IPR045275">
    <property type="entry name" value="MscS_archaea/bacteria_type"/>
</dbReference>
<dbReference type="NCBIfam" id="NF033912">
    <property type="entry name" value="msc"/>
    <property type="match status" value="1"/>
</dbReference>
<name>A0A1L3GGF1_SYNAC</name>
<dbReference type="Gene3D" id="1.10.287.1260">
    <property type="match status" value="1"/>
</dbReference>
<feature type="transmembrane region" description="Helical" evidence="1">
    <location>
        <begin position="351"/>
        <end position="370"/>
    </location>
</feature>
<keyword evidence="3" id="KW-1185">Reference proteome</keyword>
<feature type="transmembrane region" description="Helical" evidence="1">
    <location>
        <begin position="189"/>
        <end position="213"/>
    </location>
</feature>
<dbReference type="STRING" id="29542.A6070_02140"/>
<dbReference type="AlphaFoldDB" id="A0A1L3GGF1"/>